<proteinExistence type="inferred from homology"/>
<keyword evidence="4 7" id="KW-0010">Activator</keyword>
<evidence type="ECO:0000256" key="2">
    <source>
        <dbReference type="ARBA" id="ARBA00007813"/>
    </source>
</evidence>
<protein>
    <recommendedName>
        <fullName evidence="7">Mediator of RNA polymerase II transcription subunit 14</fullName>
    </recommendedName>
    <alternativeName>
        <fullName evidence="7">Mediator complex subunit 14</fullName>
    </alternativeName>
</protein>
<dbReference type="GO" id="GO:0006357">
    <property type="term" value="P:regulation of transcription by RNA polymerase II"/>
    <property type="evidence" value="ECO:0007669"/>
    <property type="project" value="InterPro"/>
</dbReference>
<keyword evidence="11" id="KW-1185">Reference proteome</keyword>
<keyword evidence="5 7" id="KW-0804">Transcription</keyword>
<comment type="similarity">
    <text evidence="2 7">Belongs to the Mediator complex subunit 14 family.</text>
</comment>
<dbReference type="STRING" id="691883.A0A058ZCN5"/>
<evidence type="ECO:0000256" key="3">
    <source>
        <dbReference type="ARBA" id="ARBA00023015"/>
    </source>
</evidence>
<dbReference type="Pfam" id="PF08638">
    <property type="entry name" value="Med14"/>
    <property type="match status" value="1"/>
</dbReference>
<evidence type="ECO:0000259" key="9">
    <source>
        <dbReference type="Pfam" id="PF08638"/>
    </source>
</evidence>
<feature type="region of interest" description="Disordered" evidence="8">
    <location>
        <begin position="505"/>
        <end position="532"/>
    </location>
</feature>
<feature type="region of interest" description="Disordered" evidence="8">
    <location>
        <begin position="642"/>
        <end position="728"/>
    </location>
</feature>
<accession>A0A058ZCN5</accession>
<evidence type="ECO:0000256" key="1">
    <source>
        <dbReference type="ARBA" id="ARBA00004123"/>
    </source>
</evidence>
<keyword evidence="3 7" id="KW-0805">Transcription regulation</keyword>
<evidence type="ECO:0000256" key="7">
    <source>
        <dbReference type="RuleBase" id="RU365082"/>
    </source>
</evidence>
<dbReference type="GeneID" id="20525849"/>
<feature type="compositionally biased region" description="Low complexity" evidence="8">
    <location>
        <begin position="369"/>
        <end position="392"/>
    </location>
</feature>
<evidence type="ECO:0000256" key="8">
    <source>
        <dbReference type="SAM" id="MobiDB-lite"/>
    </source>
</evidence>
<evidence type="ECO:0000256" key="6">
    <source>
        <dbReference type="ARBA" id="ARBA00023242"/>
    </source>
</evidence>
<dbReference type="GO" id="GO:0003712">
    <property type="term" value="F:transcription coregulator activity"/>
    <property type="evidence" value="ECO:0007669"/>
    <property type="project" value="UniProtKB-UniRule"/>
</dbReference>
<feature type="compositionally biased region" description="Acidic residues" evidence="8">
    <location>
        <begin position="678"/>
        <end position="704"/>
    </location>
</feature>
<feature type="region of interest" description="Disordered" evidence="8">
    <location>
        <begin position="741"/>
        <end position="764"/>
    </location>
</feature>
<feature type="region of interest" description="Disordered" evidence="8">
    <location>
        <begin position="926"/>
        <end position="955"/>
    </location>
</feature>
<reference evidence="10" key="1">
    <citation type="submission" date="2013-04" db="EMBL/GenBank/DDBJ databases">
        <title>The Genome Sequence of Fonticula alba ATCC 38817.</title>
        <authorList>
            <consortium name="The Broad Institute Genomics Platform"/>
            <person name="Russ C."/>
            <person name="Cuomo C."/>
            <person name="Burger G."/>
            <person name="Gray M.W."/>
            <person name="Holland P.W.H."/>
            <person name="King N."/>
            <person name="Lang F.B.F."/>
            <person name="Roger A.J."/>
            <person name="Ruiz-Trillo I."/>
            <person name="Brown M."/>
            <person name="Walker B."/>
            <person name="Young S."/>
            <person name="Zeng Q."/>
            <person name="Gargeya S."/>
            <person name="Fitzgerald M."/>
            <person name="Haas B."/>
            <person name="Abouelleil A."/>
            <person name="Allen A.W."/>
            <person name="Alvarado L."/>
            <person name="Arachchi H.M."/>
            <person name="Berlin A.M."/>
            <person name="Chapman S.B."/>
            <person name="Gainer-Dewar J."/>
            <person name="Goldberg J."/>
            <person name="Griggs A."/>
            <person name="Gujja S."/>
            <person name="Hansen M."/>
            <person name="Howarth C."/>
            <person name="Imamovic A."/>
            <person name="Ireland A."/>
            <person name="Larimer J."/>
            <person name="McCowan C."/>
            <person name="Murphy C."/>
            <person name="Pearson M."/>
            <person name="Poon T.W."/>
            <person name="Priest M."/>
            <person name="Roberts A."/>
            <person name="Saif S."/>
            <person name="Shea T."/>
            <person name="Sisk P."/>
            <person name="Sykes S."/>
            <person name="Wortman J."/>
            <person name="Nusbaum C."/>
            <person name="Birren B."/>
        </authorList>
    </citation>
    <scope>NUCLEOTIDE SEQUENCE [LARGE SCALE GENOMIC DNA]</scope>
    <source>
        <strain evidence="10">ATCC 38817</strain>
    </source>
</reference>
<feature type="region of interest" description="Disordered" evidence="8">
    <location>
        <begin position="349"/>
        <end position="392"/>
    </location>
</feature>
<keyword evidence="6 7" id="KW-0539">Nucleus</keyword>
<comment type="function">
    <text evidence="7">Component of the Mediator complex, a coactivator involved in the regulated transcription of nearly all RNA polymerase II-dependent genes. Mediator functions as a bridge to convey information from gene-specific regulatory proteins to the basal RNA polymerase II transcription machinery. Mediator is recruited to promoters by direct interactions with regulatory proteins and serves as a scaffold for the assembly of a functional preinitiation complex with RNA polymerase II and the general transcription factors.</text>
</comment>
<name>A0A058ZCN5_FONAL</name>
<organism evidence="10">
    <name type="scientific">Fonticula alba</name>
    <name type="common">Slime mold</name>
    <dbReference type="NCBI Taxonomy" id="691883"/>
    <lineage>
        <taxon>Eukaryota</taxon>
        <taxon>Rotosphaerida</taxon>
        <taxon>Fonticulaceae</taxon>
        <taxon>Fonticula</taxon>
    </lineage>
</organism>
<comment type="subcellular location">
    <subcellularLocation>
        <location evidence="1 7">Nucleus</location>
    </subcellularLocation>
</comment>
<feature type="region of interest" description="Disordered" evidence="8">
    <location>
        <begin position="1"/>
        <end position="25"/>
    </location>
</feature>
<evidence type="ECO:0000256" key="5">
    <source>
        <dbReference type="ARBA" id="ARBA00023163"/>
    </source>
</evidence>
<comment type="subunit">
    <text evidence="7">Component of the Mediator complex.</text>
</comment>
<gene>
    <name evidence="10" type="ORF">H696_01124</name>
</gene>
<dbReference type="PANTHER" id="PTHR12809:SF2">
    <property type="entry name" value="MEDIATOR OF RNA POLYMERASE II TRANSCRIPTION SUBUNIT 14"/>
    <property type="match status" value="1"/>
</dbReference>
<dbReference type="Proteomes" id="UP000030693">
    <property type="component" value="Unassembled WGS sequence"/>
</dbReference>
<feature type="domain" description="Mediator complex subunit MED14 N-terminal" evidence="9">
    <location>
        <begin position="173"/>
        <end position="323"/>
    </location>
</feature>
<dbReference type="RefSeq" id="XP_009493279.1">
    <property type="nucleotide sequence ID" value="XM_009495004.1"/>
</dbReference>
<dbReference type="PANTHER" id="PTHR12809">
    <property type="entry name" value="MEDIATOR COMPLEX SUBUNIT"/>
    <property type="match status" value="1"/>
</dbReference>
<feature type="compositionally biased region" description="Low complexity" evidence="8">
    <location>
        <begin position="1547"/>
        <end position="1556"/>
    </location>
</feature>
<dbReference type="GO" id="GO:0016592">
    <property type="term" value="C:mediator complex"/>
    <property type="evidence" value="ECO:0007669"/>
    <property type="project" value="UniProtKB-UniRule"/>
</dbReference>
<sequence length="2455" mass="258929">MFPQPGHQHPHGPPSMMASSGLAPGGLANGDTVQLRPIIDSTLATIQSQAVRLLQAGRLQNEAQAGTSSPVVGTPTAGVVDPANDARITALRAVMAHQRLNIARLAVAVRWAAGPDNGQAASLVETQPAPEVTREPATLTAEVTDTHPEGDTLQTPMVEDAPPDVEPLRLPTVVECREHASTLSHHSTVFAMTADLLHQVNTRSQQMRVPHYDVETAVDVLAGSGHPTFPAFVRENFVGSPSVLAPSLGSNVLLPIMSVPTFQEDLAQSLTRERLLLVNATVTVVLRRRLAESILPPGLQFVSMRRGSATFEAPGLFRMKLSLDPVHSSLPWRIDRLWFTMDVEAAADGRSATAKRKTPGQSGSRDGLSAGAGASTTGSVGHTASGATTKGTKAFPPARQVHLLPPNQCQNLAKYFTARIRLLGNNRLPSEVPIPELNELNYAHLIDASLSVTPAHFRASIAVIYHELTLLCMIMYIRILRFQAYGLAAQGWRIDLDLDGDSAFPSGDSGPAGPKRALEPTSARALDAGRAGPLGGSSVKRLGIRYWVERKAGDGLLPMRGSHSGQASARGASCHHTLIIRIDQPKPLQLALSTAYCPPAGAASPSDGTLAGAGASPLSMEVLDVAALSNHSIRLVLEHVTQAPPGDRGNMTPAPGAKPLAGVTSSNEVGPGWTTASDGDEDEGDGEENSDDDGLSDCSDDGESEADHEREGVAPLRGGPRHTSNADSAEAVERVLRAARRHGPGGLGGSGVGPSAGAGPASLSRVRTLSGPEFDLSPTNGQLSMERVLRRVVGDQCVGLIHALRQMLINPLGGRLREHAGLAFDRKDVIVCEDRVASGLAGNQAAGSRSEANGMEVSGPGRRVSLHVHLYEHRTLDISVEPTTGRVTLVLAGSERRRLLRDVAQVEAALNGDKVLATGAGANAGGLAPGPAGPGPESQAAGTSGRAVAGPGITPQGPGVVLSKVPFSTMMSRAGPERDAWASAVVAQLMSLRRRTLRDYVDHITTELGLESVAHLLPQVEVPLPEELDPVGDQLFLRFRRYPEYWLAVHHIDRPTERAFLLRVIANGPGAGVLRVQQTVQLLAQGLVDHSAGEATHASAPDQALRRRFSLWARAACCLIGRDALTAAAVARGVRSIPRALADWLDAGHEGIYARVGRSPGPPDATGAVTASRAPVVATTVSSTVVPSLPAGTLLAGVKDGPEPGPSTRETFHLSEQDHHAAGVFRFHGLLGQLGDLVGGMALLCYPPEVRVMIQRLVRQQSPGREAGHIEELQDRASGLIAQAGLIGPLEVHVQSTGRAGGLAGCGRISLVAGAALVHPRLWTDQSRRQLQRLLSTVVEPHAIAPTLVTAGFEQPYLRFPPVAVEDAEGLVAFFEAYRSSLCMAALVCGLALAEMDVDAVVPASSDLKVVADPTTSGPGFPRWLRRLPVLTGGQLSFPDQWDCAEGTPHGRRVRRSWAAVRFAGPVLSVSVPRVRAPPSPSLDSVPLVATVLTLVPEVTETEVRFRLAVAPTLGEDVGVPGKRRLVDGSPSAAKRPRTVGDPDPLPGSSSSSSSDGHYLDMVLPLLEPILAFSRKSLADAMASGAASGALATPLANVIEIACTVEPVYAALGRLEQAVAFAQLGDSLQGGLVPTSAAGYATWVGAATGSGAFARVLSSAPAHPSFPLRAPGALSFDPATATVPPLAGSPGARALPLAHAALVLRTSVTHGMYFRFEARAPSPLHVRLWLGPHIRLDLDILVEGGFYNGPLGSAASGELLNRLRQPGAPALDALGGRVTVRLHDAVASVSPSMLNAFGPSVWDPYFDSQELKPALVLVQGIPGQSPGSRMNRRFISSSKQRQPLPSFLSGERIKSVLRSTTTDVGLFRSLPGLRTILQTPRPSPNVTQNSIPYEDTLSHQVLQHLSAPLQIRLRPDFMASDLSTSDPRLAAGAVKHGANADLEMVPAEYLPRNIFSHSSPPPSAGRGDGDSLFDLLKRLLSFTNWGVQRFYSLEDISILLDGTKMDFNSIDGSVRLRESHDPERPPGAGSAVTSATLALTIPKPGQAQQELLLHHPPGARFRLLARVPDSGGASATAIPAGALFSPFDSLPSGAAFVMEDYGIRLTSIEPGGNFVSNNIATLMRSLARKSAQATTPPSLYSLSVALSLPGHILNELHSLLLLEETSAKSDTPNGFELLLSVPDLSAFGANRTPLVAVQNILAQFRERLQSRPAAFMTAVTQTYERYTQQRVQTGFPADRAAAFGDSQVPNPNEVTMAFDRKSQTLNLVLFFYQKAPKGSGAPPTDGCLVPLQWNCVDNSVQVSLACNCTQPAMPLMPQELIASLAARVPELTPQQMAHELFEMTHEFRQQYIQVAMRQGPLWQQVETVQAHLRAQRASSSSQQPVRSSLLEVVNALVQSPFPKLALFHGQFPAPPGGGSSGGAPAAMIGSAPGAAIVAAPVPPAPVSATPAPAGK</sequence>
<feature type="compositionally biased region" description="Low complexity" evidence="8">
    <location>
        <begin position="929"/>
        <end position="942"/>
    </location>
</feature>
<dbReference type="GO" id="GO:0070847">
    <property type="term" value="C:core mediator complex"/>
    <property type="evidence" value="ECO:0007669"/>
    <property type="project" value="TreeGrafter"/>
</dbReference>
<evidence type="ECO:0000256" key="4">
    <source>
        <dbReference type="ARBA" id="ARBA00023159"/>
    </source>
</evidence>
<dbReference type="EMBL" id="KB932202">
    <property type="protein sequence ID" value="KCV71701.1"/>
    <property type="molecule type" value="Genomic_DNA"/>
</dbReference>
<feature type="compositionally biased region" description="Gly residues" evidence="8">
    <location>
        <begin position="744"/>
        <end position="756"/>
    </location>
</feature>
<evidence type="ECO:0000313" key="11">
    <source>
        <dbReference type="Proteomes" id="UP000030693"/>
    </source>
</evidence>
<dbReference type="InterPro" id="IPR013947">
    <property type="entry name" value="Mediator_Med14"/>
</dbReference>
<dbReference type="InterPro" id="IPR055122">
    <property type="entry name" value="Med14_N"/>
</dbReference>
<evidence type="ECO:0000313" key="10">
    <source>
        <dbReference type="EMBL" id="KCV71701.1"/>
    </source>
</evidence>
<feature type="region of interest" description="Disordered" evidence="8">
    <location>
        <begin position="1520"/>
        <end position="1556"/>
    </location>
</feature>